<sequence length="296" mass="33086">MGNAPEAKVKPQWLTYMDEFAVQDDVDAVEKETLVFIRELLLAPDTDEHATERAIQAVQAYYREMYCPPDDPYWKQDPGYGVLQVIGSIVPHVFALVEHIPFDDVRHKRLADLLLGLKEQAVQEFNPDDPQLGWDPRLLDEVTYDYWNAMHYDAKDRCNRSISVYTLLARLTPIMGGKSGSWAVTDVVEGLEEPASPDSTPLVLNAAAVIATQFVRFAGEVLVREQEEERRTSRLQSAGATWLVGSAFEHITLYQYALHGVAQVFAGLQQTEAPYWQSAGAGAVGDGGCRLGSYRH</sequence>
<organism evidence="1 2">
    <name type="scientific">Thermothielavioides terrestris</name>
    <dbReference type="NCBI Taxonomy" id="2587410"/>
    <lineage>
        <taxon>Eukaryota</taxon>
        <taxon>Fungi</taxon>
        <taxon>Dikarya</taxon>
        <taxon>Ascomycota</taxon>
        <taxon>Pezizomycotina</taxon>
        <taxon>Sordariomycetes</taxon>
        <taxon>Sordariomycetidae</taxon>
        <taxon>Sordariales</taxon>
        <taxon>Chaetomiaceae</taxon>
        <taxon>Thermothielavioides</taxon>
    </lineage>
</organism>
<dbReference type="AlphaFoldDB" id="A0A3S4ANG6"/>
<dbReference type="Proteomes" id="UP000289323">
    <property type="component" value="Unassembled WGS sequence"/>
</dbReference>
<reference evidence="1 2" key="1">
    <citation type="submission" date="2018-04" db="EMBL/GenBank/DDBJ databases">
        <authorList>
            <person name="Huttner S."/>
            <person name="Dainat J."/>
        </authorList>
    </citation>
    <scope>NUCLEOTIDE SEQUENCE [LARGE SCALE GENOMIC DNA]</scope>
</reference>
<name>A0A3S4ANG6_9PEZI</name>
<dbReference type="Pfam" id="PF12311">
    <property type="entry name" value="DUF3632"/>
    <property type="match status" value="1"/>
</dbReference>
<protein>
    <submittedName>
        <fullName evidence="1">34d5e7c1-6f88-46b6-aa0a-7471ff8715b0</fullName>
    </submittedName>
</protein>
<dbReference type="Gene3D" id="2.160.20.10">
    <property type="entry name" value="Single-stranded right-handed beta-helix, Pectin lyase-like"/>
    <property type="match status" value="1"/>
</dbReference>
<gene>
    <name evidence="1" type="ORF">TT172_LOCUS4483</name>
</gene>
<dbReference type="InterPro" id="IPR012334">
    <property type="entry name" value="Pectin_lyas_fold"/>
</dbReference>
<dbReference type="InterPro" id="IPR022085">
    <property type="entry name" value="OpdG"/>
</dbReference>
<evidence type="ECO:0000313" key="1">
    <source>
        <dbReference type="EMBL" id="SPQ22064.1"/>
    </source>
</evidence>
<dbReference type="EMBL" id="OUUZ01000008">
    <property type="protein sequence ID" value="SPQ22064.1"/>
    <property type="molecule type" value="Genomic_DNA"/>
</dbReference>
<accession>A0A3S4ANG6</accession>
<proteinExistence type="predicted"/>
<evidence type="ECO:0000313" key="2">
    <source>
        <dbReference type="Proteomes" id="UP000289323"/>
    </source>
</evidence>